<dbReference type="AlphaFoldDB" id="A0A4R9K782"/>
<comment type="caution">
    <text evidence="1">The sequence shown here is derived from an EMBL/GenBank/DDBJ whole genome shotgun (WGS) entry which is preliminary data.</text>
</comment>
<organism evidence="1 2">
    <name type="scientific">Leptospira ognonensis</name>
    <dbReference type="NCBI Taxonomy" id="2484945"/>
    <lineage>
        <taxon>Bacteria</taxon>
        <taxon>Pseudomonadati</taxon>
        <taxon>Spirochaetota</taxon>
        <taxon>Spirochaetia</taxon>
        <taxon>Leptospirales</taxon>
        <taxon>Leptospiraceae</taxon>
        <taxon>Leptospira</taxon>
    </lineage>
</organism>
<evidence type="ECO:0000313" key="1">
    <source>
        <dbReference type="EMBL" id="TGL62169.1"/>
    </source>
</evidence>
<dbReference type="Proteomes" id="UP000297693">
    <property type="component" value="Unassembled WGS sequence"/>
</dbReference>
<sequence>MVEKIRSVLFFAAFILPITSLLPVAVCAGYECSFLSTETIIAGNLADPLLSEIYTKDFLSSMAESAVLQNINSSMLGGKIIEKNRMSLGYGGGRNQIKPRDFYFQFTELHELPTQGIAASPSLSYAVNLGNAFEKAGEWRKWNLHSQFFPYYLSEKNIPFLKVRNTEVDGRVANLSLNLRYFPFLDQSGNTKGVSFGFGLYHTNQEVSLHAYDRRPTQIRLDGDKRKWLGTNSLDYESKILSSTADLRYSFEIAKMTLYTGLGMMYNHGMTSIKAERVAIISSYLSPDDFLTNPSGIALNVTKELKIREANFYGIFGAQYHWETFGIGIEYLKNIKTESLNVGVHYYF</sequence>
<dbReference type="InterPro" id="IPR058232">
    <property type="entry name" value="Lsa36-like"/>
</dbReference>
<dbReference type="RefSeq" id="WP_135621843.1">
    <property type="nucleotide sequence ID" value="NZ_RQGD01000010.1"/>
</dbReference>
<dbReference type="NCBIfam" id="NF047512">
    <property type="entry name" value="LIC_11975_fam"/>
    <property type="match status" value="1"/>
</dbReference>
<protein>
    <submittedName>
        <fullName evidence="1">Uncharacterized protein</fullName>
    </submittedName>
</protein>
<proteinExistence type="predicted"/>
<evidence type="ECO:0000313" key="2">
    <source>
        <dbReference type="Proteomes" id="UP000297693"/>
    </source>
</evidence>
<reference evidence="1" key="1">
    <citation type="journal article" date="2019" name="PLoS Negl. Trop. Dis.">
        <title>Revisiting the worldwide diversity of Leptospira species in the environment.</title>
        <authorList>
            <person name="Vincent A.T."/>
            <person name="Schiettekatte O."/>
            <person name="Bourhy P."/>
            <person name="Veyrier F.J."/>
            <person name="Picardeau M."/>
        </authorList>
    </citation>
    <scope>NUCLEOTIDE SEQUENCE [LARGE SCALE GENOMIC DNA]</scope>
    <source>
        <strain evidence="1">201702476</strain>
    </source>
</reference>
<dbReference type="OrthoDB" id="339833at2"/>
<name>A0A4R9K782_9LEPT</name>
<accession>A0A4R9K782</accession>
<keyword evidence="2" id="KW-1185">Reference proteome</keyword>
<dbReference type="EMBL" id="RQGD01000010">
    <property type="protein sequence ID" value="TGL62169.1"/>
    <property type="molecule type" value="Genomic_DNA"/>
</dbReference>
<gene>
    <name evidence="1" type="ORF">EHQ58_02895</name>
</gene>